<feature type="non-terminal residue" evidence="1">
    <location>
        <position position="1"/>
    </location>
</feature>
<gene>
    <name evidence="1" type="ORF">CCMP2556_LOCUS47008</name>
</gene>
<accession>A0ABP0RFF0</accession>
<keyword evidence="2" id="KW-1185">Reference proteome</keyword>
<protein>
    <submittedName>
        <fullName evidence="1">Uncharacterized protein</fullName>
    </submittedName>
</protein>
<dbReference type="Proteomes" id="UP001642484">
    <property type="component" value="Unassembled WGS sequence"/>
</dbReference>
<organism evidence="1 2">
    <name type="scientific">Durusdinium trenchii</name>
    <dbReference type="NCBI Taxonomy" id="1381693"/>
    <lineage>
        <taxon>Eukaryota</taxon>
        <taxon>Sar</taxon>
        <taxon>Alveolata</taxon>
        <taxon>Dinophyceae</taxon>
        <taxon>Suessiales</taxon>
        <taxon>Symbiodiniaceae</taxon>
        <taxon>Durusdinium</taxon>
    </lineage>
</organism>
<reference evidence="1 2" key="1">
    <citation type="submission" date="2024-02" db="EMBL/GenBank/DDBJ databases">
        <authorList>
            <person name="Chen Y."/>
            <person name="Shah S."/>
            <person name="Dougan E. K."/>
            <person name="Thang M."/>
            <person name="Chan C."/>
        </authorList>
    </citation>
    <scope>NUCLEOTIDE SEQUENCE [LARGE SCALE GENOMIC DNA]</scope>
</reference>
<proteinExistence type="predicted"/>
<evidence type="ECO:0000313" key="2">
    <source>
        <dbReference type="Proteomes" id="UP001642484"/>
    </source>
</evidence>
<sequence length="128" mass="14426">VAQWLAPEREGETLWILEKFPEHVFRADLLRRMSQGAGDTTSMSPRRKCSEVLERRIRVFPFRTNSRPRMGGGGACYEVDPDSVVKEERMVYAGEGRGSYQQVSSMEFAGKGSSRPDLKKQQVLAACV</sequence>
<comment type="caution">
    <text evidence="1">The sequence shown here is derived from an EMBL/GenBank/DDBJ whole genome shotgun (WGS) entry which is preliminary data.</text>
</comment>
<evidence type="ECO:0000313" key="1">
    <source>
        <dbReference type="EMBL" id="CAK9099314.1"/>
    </source>
</evidence>
<name>A0ABP0RFF0_9DINO</name>
<dbReference type="EMBL" id="CAXAMN010025937">
    <property type="protein sequence ID" value="CAK9099314.1"/>
    <property type="molecule type" value="Genomic_DNA"/>
</dbReference>